<reference evidence="1 2" key="1">
    <citation type="journal article" date="2020" name="Microb. Genom.">
        <title>Genetic diversity of clinical and environmental Mucorales isolates obtained from an investigation of mucormycosis cases among solid organ transplant recipients.</title>
        <authorList>
            <person name="Nguyen M.H."/>
            <person name="Kaul D."/>
            <person name="Muto C."/>
            <person name="Cheng S.J."/>
            <person name="Richter R.A."/>
            <person name="Bruno V.M."/>
            <person name="Liu G."/>
            <person name="Beyhan S."/>
            <person name="Sundermann A.J."/>
            <person name="Mounaud S."/>
            <person name="Pasculle A.W."/>
            <person name="Nierman W.C."/>
            <person name="Driscoll E."/>
            <person name="Cumbie R."/>
            <person name="Clancy C.J."/>
            <person name="Dupont C.L."/>
        </authorList>
    </citation>
    <scope>NUCLEOTIDE SEQUENCE [LARGE SCALE GENOMIC DNA]</scope>
    <source>
        <strain evidence="1 2">GL24</strain>
    </source>
</reference>
<dbReference type="SUPFAM" id="SSF46689">
    <property type="entry name" value="Homeodomain-like"/>
    <property type="match status" value="1"/>
</dbReference>
<name>A0A9P7C0H9_9FUNG</name>
<dbReference type="EMBL" id="JAANIU010011372">
    <property type="protein sequence ID" value="KAG1531083.1"/>
    <property type="molecule type" value="Genomic_DNA"/>
</dbReference>
<keyword evidence="2" id="KW-1185">Reference proteome</keyword>
<evidence type="ECO:0000313" key="1">
    <source>
        <dbReference type="EMBL" id="KAG1531083.1"/>
    </source>
</evidence>
<proteinExistence type="predicted"/>
<sequence length="113" mass="12494">MQPLTEDRKNTIEFYLRQGFSYHKITKIVKVSSSTVHKIRLELGLPARIDKGGRPKALTKREQQHLVRAVTVDGLENAVQAQQSLEQNLGKSVSVDTVQRGGSNGLVSILTGQ</sequence>
<organism evidence="1 2">
    <name type="scientific">Rhizopus delemar</name>
    <dbReference type="NCBI Taxonomy" id="936053"/>
    <lineage>
        <taxon>Eukaryota</taxon>
        <taxon>Fungi</taxon>
        <taxon>Fungi incertae sedis</taxon>
        <taxon>Mucoromycota</taxon>
        <taxon>Mucoromycotina</taxon>
        <taxon>Mucoromycetes</taxon>
        <taxon>Mucorales</taxon>
        <taxon>Mucorineae</taxon>
        <taxon>Rhizopodaceae</taxon>
        <taxon>Rhizopus</taxon>
    </lineage>
</organism>
<dbReference type="InterPro" id="IPR009057">
    <property type="entry name" value="Homeodomain-like_sf"/>
</dbReference>
<protein>
    <recommendedName>
        <fullName evidence="3">Transposase IS30-like HTH domain-containing protein</fullName>
    </recommendedName>
</protein>
<comment type="caution">
    <text evidence="1">The sequence shown here is derived from an EMBL/GenBank/DDBJ whole genome shotgun (WGS) entry which is preliminary data.</text>
</comment>
<dbReference type="AlphaFoldDB" id="A0A9P7C0H9"/>
<evidence type="ECO:0008006" key="3">
    <source>
        <dbReference type="Google" id="ProtNLM"/>
    </source>
</evidence>
<evidence type="ECO:0000313" key="2">
    <source>
        <dbReference type="Proteomes" id="UP000740926"/>
    </source>
</evidence>
<gene>
    <name evidence="1" type="ORF">G6F50_016910</name>
</gene>
<dbReference type="Proteomes" id="UP000740926">
    <property type="component" value="Unassembled WGS sequence"/>
</dbReference>
<accession>A0A9P7C0H9</accession>